<dbReference type="InterPro" id="IPR045153">
    <property type="entry name" value="Est1/Ebs1-like"/>
</dbReference>
<dbReference type="Pfam" id="PF13638">
    <property type="entry name" value="PIN_4"/>
    <property type="match status" value="1"/>
</dbReference>
<dbReference type="CDD" id="cd09880">
    <property type="entry name" value="PIN_Smg5-6-like"/>
    <property type="match status" value="1"/>
</dbReference>
<organism evidence="2 3">
    <name type="scientific">Pyronema omphalodes (strain CBS 100304)</name>
    <name type="common">Pyronema confluens</name>
    <dbReference type="NCBI Taxonomy" id="1076935"/>
    <lineage>
        <taxon>Eukaryota</taxon>
        <taxon>Fungi</taxon>
        <taxon>Dikarya</taxon>
        <taxon>Ascomycota</taxon>
        <taxon>Pezizomycotina</taxon>
        <taxon>Pezizomycetes</taxon>
        <taxon>Pezizales</taxon>
        <taxon>Pyronemataceae</taxon>
        <taxon>Pyronema</taxon>
    </lineage>
</organism>
<dbReference type="OrthoDB" id="2017974at2759"/>
<dbReference type="eggNOG" id="ENOG502QRU3">
    <property type="taxonomic scope" value="Eukaryota"/>
</dbReference>
<evidence type="ECO:0000313" key="2">
    <source>
        <dbReference type="EMBL" id="CCX31087.1"/>
    </source>
</evidence>
<sequence>MKYEQSRRLIETDMPWNVLVSSLNVMQAAYACKGGVTSRIMSDGIMEPENGVCTLPEEYELRGMDWAQEYFESYGFFKTEKAKKDEETRIVECELMEKVRLERILWLAVRLSKIKDTILYDTQAEKFSVSPGLKARAHKNPEPKNTVEEGYVMVGRNLESEFGYQSSASKDNIADASSQVRELKEKEAILLSAHQERRAKSLDAQYTAFVIHKNVLISHLETFNLITSHNWPVIIPNSVITELDGLRNQTGSVGDSAKSARITINRMITEGKDVRILTLSNADVTKAPGYKEKLPQNEHFDIKNLDDVIIQTAKAQASSRRQMFAEQGKPLNGAEPIILLTEDNNMRLKACALEIPTISTTALKTHLAALAGQEENKTSPGPKRTKITHGTLESHNSDIITNEQISGGGQQTA</sequence>
<dbReference type="GO" id="GO:0000184">
    <property type="term" value="P:nuclear-transcribed mRNA catabolic process, nonsense-mediated decay"/>
    <property type="evidence" value="ECO:0007669"/>
    <property type="project" value="TreeGrafter"/>
</dbReference>
<dbReference type="Proteomes" id="UP000018144">
    <property type="component" value="Unassembled WGS sequence"/>
</dbReference>
<dbReference type="PROSITE" id="PS51257">
    <property type="entry name" value="PROKAR_LIPOPROTEIN"/>
    <property type="match status" value="1"/>
</dbReference>
<dbReference type="STRING" id="1076935.U4LHS9"/>
<accession>U4LHS9</accession>
<dbReference type="GO" id="GO:0004540">
    <property type="term" value="F:RNA nuclease activity"/>
    <property type="evidence" value="ECO:0007669"/>
    <property type="project" value="UniProtKB-ARBA"/>
</dbReference>
<dbReference type="InterPro" id="IPR011990">
    <property type="entry name" value="TPR-like_helical_dom_sf"/>
</dbReference>
<dbReference type="EMBL" id="HF935534">
    <property type="protein sequence ID" value="CCX31087.1"/>
    <property type="molecule type" value="Genomic_DNA"/>
</dbReference>
<dbReference type="PANTHER" id="PTHR15696:SF0">
    <property type="entry name" value="TELOMERASE-BINDING PROTEIN EST1A"/>
    <property type="match status" value="1"/>
</dbReference>
<feature type="domain" description="PIN" evidence="1">
    <location>
        <begin position="209"/>
        <end position="359"/>
    </location>
</feature>
<evidence type="ECO:0000313" key="3">
    <source>
        <dbReference type="Proteomes" id="UP000018144"/>
    </source>
</evidence>
<keyword evidence="3" id="KW-1185">Reference proteome</keyword>
<name>U4LHS9_PYROM</name>
<dbReference type="InterPro" id="IPR002716">
    <property type="entry name" value="PIN_dom"/>
</dbReference>
<dbReference type="SUPFAM" id="SSF88723">
    <property type="entry name" value="PIN domain-like"/>
    <property type="match status" value="1"/>
</dbReference>
<dbReference type="InterPro" id="IPR029060">
    <property type="entry name" value="PIN-like_dom_sf"/>
</dbReference>
<dbReference type="Gene3D" id="3.40.50.1010">
    <property type="entry name" value="5'-nuclease"/>
    <property type="match status" value="1"/>
</dbReference>
<gene>
    <name evidence="2" type="ORF">PCON_09915</name>
</gene>
<dbReference type="GO" id="GO:0042162">
    <property type="term" value="F:telomeric DNA binding"/>
    <property type="evidence" value="ECO:0007669"/>
    <property type="project" value="TreeGrafter"/>
</dbReference>
<protein>
    <submittedName>
        <fullName evidence="2">Similar to Telomerase-binding protein EST1A acc. no. Q86US8</fullName>
    </submittedName>
</protein>
<dbReference type="GO" id="GO:0070034">
    <property type="term" value="F:telomerase RNA binding"/>
    <property type="evidence" value="ECO:0007669"/>
    <property type="project" value="TreeGrafter"/>
</dbReference>
<dbReference type="AlphaFoldDB" id="U4LHS9"/>
<dbReference type="SUPFAM" id="SSF48452">
    <property type="entry name" value="TPR-like"/>
    <property type="match status" value="1"/>
</dbReference>
<reference evidence="2 3" key="1">
    <citation type="journal article" date="2013" name="PLoS Genet.">
        <title>The genome and development-dependent transcriptomes of Pyronema confluens: a window into fungal evolution.</title>
        <authorList>
            <person name="Traeger S."/>
            <person name="Altegoer F."/>
            <person name="Freitag M."/>
            <person name="Gabaldon T."/>
            <person name="Kempken F."/>
            <person name="Kumar A."/>
            <person name="Marcet-Houben M."/>
            <person name="Poggeler S."/>
            <person name="Stajich J.E."/>
            <person name="Nowrousian M."/>
        </authorList>
    </citation>
    <scope>NUCLEOTIDE SEQUENCE [LARGE SCALE GENOMIC DNA]</scope>
    <source>
        <strain evidence="3">CBS 100304</strain>
        <tissue evidence="2">Vegetative mycelium</tissue>
    </source>
</reference>
<evidence type="ECO:0000259" key="1">
    <source>
        <dbReference type="Pfam" id="PF13638"/>
    </source>
</evidence>
<dbReference type="PANTHER" id="PTHR15696">
    <property type="entry name" value="SMG-7 SUPPRESSOR WITH MORPHOLOGICAL EFFECT ON GENITALIA PROTEIN 7"/>
    <property type="match status" value="1"/>
</dbReference>
<proteinExistence type="predicted"/>
<dbReference type="GO" id="GO:0005697">
    <property type="term" value="C:telomerase holoenzyme complex"/>
    <property type="evidence" value="ECO:0007669"/>
    <property type="project" value="TreeGrafter"/>
</dbReference>